<dbReference type="EMBL" id="CP049056">
    <property type="protein sequence ID" value="QIE56005.1"/>
    <property type="molecule type" value="Genomic_DNA"/>
</dbReference>
<accession>A0A7L5BVW5</accession>
<dbReference type="RefSeq" id="WP_165098652.1">
    <property type="nucleotide sequence ID" value="NZ_CP049056.1"/>
</dbReference>
<gene>
    <name evidence="1" type="ORF">G5B40_11405</name>
</gene>
<dbReference type="Gene3D" id="3.20.20.80">
    <property type="entry name" value="Glycosidases"/>
    <property type="match status" value="2"/>
</dbReference>
<sequence length="408" mass="46232">MNSQDGGSVALDRDGFGGSRKLSSHATGFFRIEKLADRWWFLTPEGNVFFSLGLNHISSCAFRRPDGISDFLSNYGGDEGWIRNGVARDLRSWGFNSIGWTQEIAQRYAPRDPLKRNDVPDPRRGWGDRFALLHDRPWEHERYQWAGMPYCHSLNFVNNAYYYDGSITGLGESMHYPDVFDPYFQDHCDHIARTYAGSMRDDPNLIGYFFSDVPDWSGEVHSRHWTRSVDGAYFNDADARIAAIAKYYFETTAGAIRRYDSNHLLLGDRFLGGRALPGSVLDAMRNQVDVLSVQSGGNFSEERAQLAEWRSRCGKPILLCDAVMPPQYFGPPQQKNRGEAYTRYLRAALTTDSVIGVHFCGAYAHAEARGWGIKSASDEADPELIDAFMTIHADAYDIALDRERIERL</sequence>
<evidence type="ECO:0000313" key="2">
    <source>
        <dbReference type="Proteomes" id="UP000503336"/>
    </source>
</evidence>
<proteinExistence type="predicted"/>
<dbReference type="Proteomes" id="UP000503336">
    <property type="component" value="Chromosome"/>
</dbReference>
<reference evidence="1 2" key="1">
    <citation type="submission" date="2020-02" db="EMBL/GenBank/DDBJ databases">
        <title>complete genome sequence of Rhodobacteraceae bacterium.</title>
        <authorList>
            <person name="Park J."/>
            <person name="Kim Y.-S."/>
            <person name="Kim K.-H."/>
        </authorList>
    </citation>
    <scope>NUCLEOTIDE SEQUENCE [LARGE SCALE GENOMIC DNA]</scope>
    <source>
        <strain evidence="1 2">RR4-56</strain>
    </source>
</reference>
<dbReference type="KEGG" id="hdh:G5B40_11405"/>
<dbReference type="InterPro" id="IPR017853">
    <property type="entry name" value="GH"/>
</dbReference>
<dbReference type="AlphaFoldDB" id="A0A7L5BVW5"/>
<organism evidence="1 2">
    <name type="scientific">Pikeienuella piscinae</name>
    <dbReference type="NCBI Taxonomy" id="2748098"/>
    <lineage>
        <taxon>Bacteria</taxon>
        <taxon>Pseudomonadati</taxon>
        <taxon>Pseudomonadota</taxon>
        <taxon>Alphaproteobacteria</taxon>
        <taxon>Rhodobacterales</taxon>
        <taxon>Paracoccaceae</taxon>
        <taxon>Pikeienuella</taxon>
    </lineage>
</organism>
<dbReference type="SUPFAM" id="SSF51445">
    <property type="entry name" value="(Trans)glycosidases"/>
    <property type="match status" value="1"/>
</dbReference>
<evidence type="ECO:0000313" key="1">
    <source>
        <dbReference type="EMBL" id="QIE56005.1"/>
    </source>
</evidence>
<keyword evidence="2" id="KW-1185">Reference proteome</keyword>
<protein>
    <recommendedName>
        <fullName evidence="3">Agarase</fullName>
    </recommendedName>
</protein>
<name>A0A7L5BVW5_9RHOB</name>
<evidence type="ECO:0008006" key="3">
    <source>
        <dbReference type="Google" id="ProtNLM"/>
    </source>
</evidence>